<feature type="non-terminal residue" evidence="1">
    <location>
        <position position="364"/>
    </location>
</feature>
<dbReference type="SUPFAM" id="SSF50939">
    <property type="entry name" value="Sialidases"/>
    <property type="match status" value="1"/>
</dbReference>
<sequence>MGIIVVLILTSPGDSVGWTKWDVQWGAGQTGWQVWYDGSCVHVDFMRAHESQPWPDRCCAYNFWRNRWFGDADVTPGYSGYAVLGVKPSNNAAVCAYHHQASGDIYRSWVSVDEGQGYYNFTCHKVLPQEQTEQLIWPRLAVSNKDYFYVVMHSYPYEKICFTRSTDGGNTWSDTMIVHLDTMYLNETGGVFADRFNTPGKVIIYWTRWTGEGSGGHAQHAQDVCYMISTDYGNSWGPKVNLTRYHPDDTMRAYCQVKAIFDQNGDPHIIFPVNYYLNQTAYYKSWIIHWSPNTGFNIVTGPHSMSGIPGAWRLPCDHAQIALDRDNGWLYSVYVLNRDTDTSQGGWPNGELMAKYSTDNGATW</sequence>
<comment type="caution">
    <text evidence="1">The sequence shown here is derived from an EMBL/GenBank/DDBJ whole genome shotgun (WGS) entry which is preliminary data.</text>
</comment>
<evidence type="ECO:0008006" key="3">
    <source>
        <dbReference type="Google" id="ProtNLM"/>
    </source>
</evidence>
<reference evidence="1 2" key="1">
    <citation type="submission" date="2018-06" db="EMBL/GenBank/DDBJ databases">
        <title>Extensive metabolic versatility and redundancy in microbially diverse, dynamic hydrothermal sediments.</title>
        <authorList>
            <person name="Dombrowski N."/>
            <person name="Teske A."/>
            <person name="Baker B.J."/>
        </authorList>
    </citation>
    <scope>NUCLEOTIDE SEQUENCE [LARGE SCALE GENOMIC DNA]</scope>
    <source>
        <strain evidence="1">B36_G15</strain>
    </source>
</reference>
<proteinExistence type="predicted"/>
<dbReference type="InterPro" id="IPR036278">
    <property type="entry name" value="Sialidase_sf"/>
</dbReference>
<gene>
    <name evidence="1" type="ORF">DRP53_06400</name>
</gene>
<evidence type="ECO:0000313" key="2">
    <source>
        <dbReference type="Proteomes" id="UP000268469"/>
    </source>
</evidence>
<dbReference type="Proteomes" id="UP000268469">
    <property type="component" value="Unassembled WGS sequence"/>
</dbReference>
<dbReference type="AlphaFoldDB" id="A0A660SH05"/>
<dbReference type="Gene3D" id="2.120.10.10">
    <property type="match status" value="1"/>
</dbReference>
<dbReference type="EMBL" id="QNBE01000056">
    <property type="protein sequence ID" value="RKX69987.1"/>
    <property type="molecule type" value="Genomic_DNA"/>
</dbReference>
<name>A0A660SH05_UNCW3</name>
<protein>
    <recommendedName>
        <fullName evidence="3">Exo-alpha-sialidase</fullName>
    </recommendedName>
</protein>
<organism evidence="1 2">
    <name type="scientific">candidate division WOR-3 bacterium</name>
    <dbReference type="NCBI Taxonomy" id="2052148"/>
    <lineage>
        <taxon>Bacteria</taxon>
        <taxon>Bacteria division WOR-3</taxon>
    </lineage>
</organism>
<evidence type="ECO:0000313" key="1">
    <source>
        <dbReference type="EMBL" id="RKX69987.1"/>
    </source>
</evidence>
<accession>A0A660SH05</accession>
<dbReference type="CDD" id="cd15482">
    <property type="entry name" value="Sialidase_non-viral"/>
    <property type="match status" value="1"/>
</dbReference>